<dbReference type="GO" id="GO:0020037">
    <property type="term" value="F:heme binding"/>
    <property type="evidence" value="ECO:0007669"/>
    <property type="project" value="InterPro"/>
</dbReference>
<reference evidence="12 13" key="1">
    <citation type="submission" date="2014-06" db="EMBL/GenBank/DDBJ databases">
        <title>Evolutionary Origins and Diversification of the Mycorrhizal Mutualists.</title>
        <authorList>
            <consortium name="DOE Joint Genome Institute"/>
            <consortium name="Mycorrhizal Genomics Consortium"/>
            <person name="Kohler A."/>
            <person name="Kuo A."/>
            <person name="Nagy L.G."/>
            <person name="Floudas D."/>
            <person name="Copeland A."/>
            <person name="Barry K.W."/>
            <person name="Cichocki N."/>
            <person name="Veneault-Fourrey C."/>
            <person name="LaButti K."/>
            <person name="Lindquist E.A."/>
            <person name="Lipzen A."/>
            <person name="Lundell T."/>
            <person name="Morin E."/>
            <person name="Murat C."/>
            <person name="Riley R."/>
            <person name="Ohm R."/>
            <person name="Sun H."/>
            <person name="Tunlid A."/>
            <person name="Henrissat B."/>
            <person name="Grigoriev I.V."/>
            <person name="Hibbett D.S."/>
            <person name="Martin F."/>
        </authorList>
    </citation>
    <scope>NUCLEOTIDE SEQUENCE [LARGE SCALE GENOMIC DNA]</scope>
    <source>
        <strain evidence="12 13">SS14</strain>
    </source>
</reference>
<keyword evidence="6" id="KW-0560">Oxidoreductase</keyword>
<evidence type="ECO:0000259" key="10">
    <source>
        <dbReference type="Pfam" id="PF20628"/>
    </source>
</evidence>
<feature type="domain" description="DyP dimeric alpha+beta barrel" evidence="11">
    <location>
        <begin position="74"/>
        <end position="221"/>
    </location>
</feature>
<dbReference type="PANTHER" id="PTHR30521">
    <property type="entry name" value="DEFERROCHELATASE/PEROXIDASE"/>
    <property type="match status" value="1"/>
</dbReference>
<sequence>MKLTCSFLPLFAAFLHLAVGHPSNVNGDAGLLKPRRTTSLLISPPGIPPLPQAQPPAARVAAQASTTTPLNLDNIQGDILVGQKKNKELFFFFSINDATTFKSKLQSDIGALITSTNQLLSVSTQPLTAVNIAFSKTGLDTLGITDDLGDKIFNVGQEATASAMGDDLNNWLPVFLNQTIHGLFILFSDTEANIDSELANIQSILGTSITELYRLAGAARPGSEAGHEHFGFLDGVAQPALEGFDTTVLPGQFLIPPGIIIVGADGDLFPDSRPDWAKDGSFLAFRQLQQLVPEFNQFLTNNPLPVPGLTPAQGSELLGARMIGRWKSGAPVDLTPLQDDPVLGADPTRNNNFTYMHPGFDFTSDQTHCPFAAHTRKAFPRADFPAPEVIVQNHMIRSGLPYGPEVTDAEAASGTTSTDRGLAFVAYQDDINNGMFFVQSNWFDIPGFIFGKSDPTPGYDPILGQIVTASGQTGPRFTSGLDPTDPDRDFTLPDFIISRGGEYFFSPPISAITAGLNV</sequence>
<dbReference type="Pfam" id="PF20628">
    <property type="entry name" value="Dyp_perox_C"/>
    <property type="match status" value="1"/>
</dbReference>
<evidence type="ECO:0000256" key="2">
    <source>
        <dbReference type="ARBA" id="ARBA00022559"/>
    </source>
</evidence>
<dbReference type="Proteomes" id="UP000054279">
    <property type="component" value="Unassembled WGS sequence"/>
</dbReference>
<dbReference type="Pfam" id="PF21105">
    <property type="entry name" value="DyP_N"/>
    <property type="match status" value="1"/>
</dbReference>
<evidence type="ECO:0000256" key="8">
    <source>
        <dbReference type="ARBA" id="ARBA00025737"/>
    </source>
</evidence>
<evidence type="ECO:0008006" key="14">
    <source>
        <dbReference type="Google" id="ProtNLM"/>
    </source>
</evidence>
<keyword evidence="3" id="KW-0349">Heme</keyword>
<dbReference type="InterPro" id="IPR011008">
    <property type="entry name" value="Dimeric_a/b-barrel"/>
</dbReference>
<keyword evidence="13" id="KW-1185">Reference proteome</keyword>
<evidence type="ECO:0000259" key="11">
    <source>
        <dbReference type="Pfam" id="PF21105"/>
    </source>
</evidence>
<dbReference type="HOGENOM" id="CLU_015125_1_1_1"/>
<dbReference type="AlphaFoldDB" id="A0A0C9VF44"/>
<evidence type="ECO:0000313" key="13">
    <source>
        <dbReference type="Proteomes" id="UP000054279"/>
    </source>
</evidence>
<proteinExistence type="inferred from homology"/>
<feature type="signal peptide" evidence="9">
    <location>
        <begin position="1"/>
        <end position="20"/>
    </location>
</feature>
<name>A0A0C9VF44_SPHS4</name>
<dbReference type="PROSITE" id="PS51404">
    <property type="entry name" value="DYP_PEROXIDASE"/>
    <property type="match status" value="1"/>
</dbReference>
<dbReference type="GO" id="GO:0005829">
    <property type="term" value="C:cytosol"/>
    <property type="evidence" value="ECO:0007669"/>
    <property type="project" value="TreeGrafter"/>
</dbReference>
<dbReference type="GO" id="GO:0046872">
    <property type="term" value="F:metal ion binding"/>
    <property type="evidence" value="ECO:0007669"/>
    <property type="project" value="UniProtKB-KW"/>
</dbReference>
<dbReference type="NCBIfam" id="TIGR01413">
    <property type="entry name" value="Dyp_perox_fam"/>
    <property type="match status" value="1"/>
</dbReference>
<keyword evidence="7" id="KW-0408">Iron</keyword>
<evidence type="ECO:0000256" key="1">
    <source>
        <dbReference type="ARBA" id="ARBA00001970"/>
    </source>
</evidence>
<evidence type="ECO:0000313" key="12">
    <source>
        <dbReference type="EMBL" id="KIJ40002.1"/>
    </source>
</evidence>
<evidence type="ECO:0000256" key="7">
    <source>
        <dbReference type="ARBA" id="ARBA00023004"/>
    </source>
</evidence>
<organism evidence="12 13">
    <name type="scientific">Sphaerobolus stellatus (strain SS14)</name>
    <dbReference type="NCBI Taxonomy" id="990650"/>
    <lineage>
        <taxon>Eukaryota</taxon>
        <taxon>Fungi</taxon>
        <taxon>Dikarya</taxon>
        <taxon>Basidiomycota</taxon>
        <taxon>Agaricomycotina</taxon>
        <taxon>Agaricomycetes</taxon>
        <taxon>Phallomycetidae</taxon>
        <taxon>Geastrales</taxon>
        <taxon>Sphaerobolaceae</taxon>
        <taxon>Sphaerobolus</taxon>
    </lineage>
</organism>
<keyword evidence="5 9" id="KW-0732">Signal</keyword>
<dbReference type="PANTHER" id="PTHR30521:SF4">
    <property type="entry name" value="DEFERROCHELATASE"/>
    <property type="match status" value="1"/>
</dbReference>
<protein>
    <recommendedName>
        <fullName evidence="14">Peroxidase</fullName>
    </recommendedName>
</protein>
<evidence type="ECO:0000256" key="3">
    <source>
        <dbReference type="ARBA" id="ARBA00022617"/>
    </source>
</evidence>
<feature type="chain" id="PRO_5002205408" description="Peroxidase" evidence="9">
    <location>
        <begin position="21"/>
        <end position="518"/>
    </location>
</feature>
<dbReference type="SUPFAM" id="SSF54909">
    <property type="entry name" value="Dimeric alpha+beta barrel"/>
    <property type="match status" value="1"/>
</dbReference>
<dbReference type="OrthoDB" id="3207336at2759"/>
<keyword evidence="2" id="KW-0575">Peroxidase</keyword>
<dbReference type="InterPro" id="IPR048328">
    <property type="entry name" value="Dyp_perox_C"/>
</dbReference>
<comment type="cofactor">
    <cofactor evidence="1">
        <name>heme b</name>
        <dbReference type="ChEBI" id="CHEBI:60344"/>
    </cofactor>
</comment>
<evidence type="ECO:0000256" key="4">
    <source>
        <dbReference type="ARBA" id="ARBA00022723"/>
    </source>
</evidence>
<dbReference type="GO" id="GO:0004601">
    <property type="term" value="F:peroxidase activity"/>
    <property type="evidence" value="ECO:0007669"/>
    <property type="project" value="UniProtKB-KW"/>
</dbReference>
<evidence type="ECO:0000256" key="9">
    <source>
        <dbReference type="SAM" id="SignalP"/>
    </source>
</evidence>
<gene>
    <name evidence="12" type="ORF">M422DRAFT_780852</name>
</gene>
<comment type="similarity">
    <text evidence="8">Belongs to the DyP-type peroxidase family.</text>
</comment>
<dbReference type="InterPro" id="IPR049509">
    <property type="entry name" value="DyP_N"/>
</dbReference>
<dbReference type="EMBL" id="KN837147">
    <property type="protein sequence ID" value="KIJ40002.1"/>
    <property type="molecule type" value="Genomic_DNA"/>
</dbReference>
<feature type="domain" description="Dyp-type peroxidase C-terminal" evidence="10">
    <location>
        <begin position="271"/>
        <end position="443"/>
    </location>
</feature>
<accession>A0A0C9VF44</accession>
<evidence type="ECO:0000256" key="5">
    <source>
        <dbReference type="ARBA" id="ARBA00022729"/>
    </source>
</evidence>
<dbReference type="InterPro" id="IPR006314">
    <property type="entry name" value="Dyp_peroxidase"/>
</dbReference>
<keyword evidence="4" id="KW-0479">Metal-binding</keyword>
<evidence type="ECO:0000256" key="6">
    <source>
        <dbReference type="ARBA" id="ARBA00023002"/>
    </source>
</evidence>